<comment type="caution">
    <text evidence="2">The sequence shown here is derived from an EMBL/GenBank/DDBJ whole genome shotgun (WGS) entry which is preliminary data.</text>
</comment>
<organism evidence="2 3">
    <name type="scientific">Gossypium stocksii</name>
    <dbReference type="NCBI Taxonomy" id="47602"/>
    <lineage>
        <taxon>Eukaryota</taxon>
        <taxon>Viridiplantae</taxon>
        <taxon>Streptophyta</taxon>
        <taxon>Embryophyta</taxon>
        <taxon>Tracheophyta</taxon>
        <taxon>Spermatophyta</taxon>
        <taxon>Magnoliopsida</taxon>
        <taxon>eudicotyledons</taxon>
        <taxon>Gunneridae</taxon>
        <taxon>Pentapetalae</taxon>
        <taxon>rosids</taxon>
        <taxon>malvids</taxon>
        <taxon>Malvales</taxon>
        <taxon>Malvaceae</taxon>
        <taxon>Malvoideae</taxon>
        <taxon>Gossypium</taxon>
    </lineage>
</organism>
<name>A0A9D3U5Y1_9ROSI</name>
<feature type="region of interest" description="Disordered" evidence="1">
    <location>
        <begin position="18"/>
        <end position="66"/>
    </location>
</feature>
<accession>A0A9D3U5Y1</accession>
<sequence>MKLDRSTKDEYIEGDLDKLNDIDSDDDELGSNVYTRKSLGTRQESPAQQVTPAKERQEETENLLLK</sequence>
<proteinExistence type="predicted"/>
<dbReference type="Proteomes" id="UP000828251">
    <property type="component" value="Unassembled WGS sequence"/>
</dbReference>
<keyword evidence="3" id="KW-1185">Reference proteome</keyword>
<dbReference type="EMBL" id="JAIQCV010000013">
    <property type="protein sequence ID" value="KAH1030482.1"/>
    <property type="molecule type" value="Genomic_DNA"/>
</dbReference>
<feature type="compositionally biased region" description="Polar residues" evidence="1">
    <location>
        <begin position="32"/>
        <end position="51"/>
    </location>
</feature>
<dbReference type="AlphaFoldDB" id="A0A9D3U5Y1"/>
<evidence type="ECO:0000256" key="1">
    <source>
        <dbReference type="SAM" id="MobiDB-lite"/>
    </source>
</evidence>
<protein>
    <submittedName>
        <fullName evidence="2">Uncharacterized protein</fullName>
    </submittedName>
</protein>
<reference evidence="2 3" key="1">
    <citation type="journal article" date="2021" name="Plant Biotechnol. J.">
        <title>Multi-omics assisted identification of the key and species-specific regulatory components of drought-tolerant mechanisms in Gossypium stocksii.</title>
        <authorList>
            <person name="Yu D."/>
            <person name="Ke L."/>
            <person name="Zhang D."/>
            <person name="Wu Y."/>
            <person name="Sun Y."/>
            <person name="Mei J."/>
            <person name="Sun J."/>
            <person name="Sun Y."/>
        </authorList>
    </citation>
    <scope>NUCLEOTIDE SEQUENCE [LARGE SCALE GENOMIC DNA]</scope>
    <source>
        <strain evidence="3">cv. E1</strain>
        <tissue evidence="2">Leaf</tissue>
    </source>
</reference>
<gene>
    <name evidence="2" type="ORF">J1N35_042656</name>
</gene>
<evidence type="ECO:0000313" key="2">
    <source>
        <dbReference type="EMBL" id="KAH1030482.1"/>
    </source>
</evidence>
<evidence type="ECO:0000313" key="3">
    <source>
        <dbReference type="Proteomes" id="UP000828251"/>
    </source>
</evidence>